<organism evidence="1 2">
    <name type="scientific">Kribbella koreensis</name>
    <dbReference type="NCBI Taxonomy" id="57909"/>
    <lineage>
        <taxon>Bacteria</taxon>
        <taxon>Bacillati</taxon>
        <taxon>Actinomycetota</taxon>
        <taxon>Actinomycetes</taxon>
        <taxon>Propionibacteriales</taxon>
        <taxon>Kribbellaceae</taxon>
        <taxon>Kribbella</taxon>
    </lineage>
</organism>
<keyword evidence="2" id="KW-1185">Reference proteome</keyword>
<dbReference type="EMBL" id="BAAAHK010000004">
    <property type="protein sequence ID" value="GAA0935203.1"/>
    <property type="molecule type" value="Genomic_DNA"/>
</dbReference>
<evidence type="ECO:0000313" key="1">
    <source>
        <dbReference type="EMBL" id="GAA0935203.1"/>
    </source>
</evidence>
<reference evidence="1 2" key="1">
    <citation type="journal article" date="2019" name="Int. J. Syst. Evol. Microbiol.">
        <title>The Global Catalogue of Microorganisms (GCM) 10K type strain sequencing project: providing services to taxonomists for standard genome sequencing and annotation.</title>
        <authorList>
            <consortium name="The Broad Institute Genomics Platform"/>
            <consortium name="The Broad Institute Genome Sequencing Center for Infectious Disease"/>
            <person name="Wu L."/>
            <person name="Ma J."/>
        </authorList>
    </citation>
    <scope>NUCLEOTIDE SEQUENCE [LARGE SCALE GENOMIC DNA]</scope>
    <source>
        <strain evidence="1 2">JCM 10977</strain>
    </source>
</reference>
<sequence>MLIEAVVPFVTVTLPSNPLPQSDTFVKAALTGAAEAAGMKRTDITTAAIAATATEMRLRFIMLRSVGGT</sequence>
<comment type="caution">
    <text evidence="1">The sequence shown here is derived from an EMBL/GenBank/DDBJ whole genome shotgun (WGS) entry which is preliminary data.</text>
</comment>
<evidence type="ECO:0000313" key="2">
    <source>
        <dbReference type="Proteomes" id="UP001500542"/>
    </source>
</evidence>
<accession>A0ABN1PZ19</accession>
<protein>
    <submittedName>
        <fullName evidence="1">Uncharacterized protein</fullName>
    </submittedName>
</protein>
<dbReference type="Proteomes" id="UP001500542">
    <property type="component" value="Unassembled WGS sequence"/>
</dbReference>
<name>A0ABN1PZ19_9ACTN</name>
<gene>
    <name evidence="1" type="ORF">GCM10009554_21880</name>
</gene>
<proteinExistence type="predicted"/>